<sequence>MADTQTSNYQLTKPEVGGSPDTWGDKTNNNWDKVDTLIKKNDASLDSVALRTTYHADDWIGIYDSQTAGFPIGRIKLSSILGDIPNIYAKKAGDTFTGTVDVRSAADTGFIRLGSGTTTLAGGLSIYNPDGTRKFYMGGDTKAGPINFLAENGASRFHFSGAEVVSKDQANSFRMVYGGASAFWRNDGNTMYLMFSDTEFGSYNTLRPFAANRATGRVTIGNGLTVVGDISGTSSWANGANYADRLGYGGWTLATVQDQLNWRVTDTRVDGYFQNECRTTGSTGTVNTGGSGYFVTVISKRAGVEVLDIALRQPQRYIPNQGWRAIGGW</sequence>
<organism evidence="5 6">
    <name type="scientific">Ochrobactrum phage vB_OspP_OH</name>
    <dbReference type="NCBI Taxonomy" id="2712957"/>
    <lineage>
        <taxon>Viruses</taxon>
        <taxon>Duplodnaviria</taxon>
        <taxon>Heunggongvirae</taxon>
        <taxon>Uroviricota</taxon>
        <taxon>Caudoviricetes</taxon>
        <taxon>Wolominvirus</taxon>
        <taxon>Wolominvirus OH</taxon>
    </lineage>
</organism>
<keyword evidence="2" id="KW-1227">Viral tail protein</keyword>
<dbReference type="Pfam" id="PF21446">
    <property type="entry name" value="Gp34_trimer"/>
    <property type="match status" value="1"/>
</dbReference>
<dbReference type="Proteomes" id="UP000503046">
    <property type="component" value="Segment"/>
</dbReference>
<dbReference type="EMBL" id="MT028492">
    <property type="protein sequence ID" value="QIG66101.1"/>
    <property type="molecule type" value="Genomic_DNA"/>
</dbReference>
<evidence type="ECO:0000313" key="6">
    <source>
        <dbReference type="Proteomes" id="UP000503046"/>
    </source>
</evidence>
<protein>
    <submittedName>
        <fullName evidence="5">Baseplate protein</fullName>
    </submittedName>
</protein>
<name>A0A6G6XXS1_9CAUD</name>
<dbReference type="GO" id="GO:0098024">
    <property type="term" value="C:virus tail, fiber"/>
    <property type="evidence" value="ECO:0007669"/>
    <property type="project" value="UniProtKB-KW"/>
</dbReference>
<evidence type="ECO:0000256" key="1">
    <source>
        <dbReference type="ARBA" id="ARBA00022672"/>
    </source>
</evidence>
<reference evidence="5 6" key="1">
    <citation type="submission" date="2020-02" db="EMBL/GenBank/DDBJ databases">
        <title>Identification and Characterization of First Virulent Phages, Including a Novel Jumbo Virus, Infecting Ochrobactrum spp.</title>
        <authorList>
            <person name="Decewicz P."/>
            <person name="Golec P."/>
            <person name="Szymczak M."/>
            <person name="Radlinska M."/>
            <person name="Dziewit L."/>
        </authorList>
    </citation>
    <scope>NUCLEOTIDE SEQUENCE [LARGE SCALE GENOMIC DNA]</scope>
</reference>
<feature type="domain" description="Long-tail fiber proximal subunit trimerization" evidence="4">
    <location>
        <begin position="151"/>
        <end position="209"/>
    </location>
</feature>
<evidence type="ECO:0000313" key="5">
    <source>
        <dbReference type="EMBL" id="QIG66101.1"/>
    </source>
</evidence>
<keyword evidence="1" id="KW-0946">Virion</keyword>
<gene>
    <name evidence="5" type="ORF">phiOH_p45</name>
</gene>
<evidence type="ECO:0000256" key="2">
    <source>
        <dbReference type="ARBA" id="ARBA00022732"/>
    </source>
</evidence>
<evidence type="ECO:0000259" key="4">
    <source>
        <dbReference type="Pfam" id="PF21446"/>
    </source>
</evidence>
<evidence type="ECO:0000256" key="3">
    <source>
        <dbReference type="SAM" id="MobiDB-lite"/>
    </source>
</evidence>
<dbReference type="InterPro" id="IPR048390">
    <property type="entry name" value="Gp34_trimer"/>
</dbReference>
<proteinExistence type="predicted"/>
<accession>A0A6G6XXS1</accession>
<keyword evidence="6" id="KW-1185">Reference proteome</keyword>
<keyword evidence="1" id="KW-1230">Viral tail fiber protein</keyword>
<feature type="compositionally biased region" description="Polar residues" evidence="3">
    <location>
        <begin position="1"/>
        <end position="11"/>
    </location>
</feature>
<feature type="region of interest" description="Disordered" evidence="3">
    <location>
        <begin position="1"/>
        <end position="27"/>
    </location>
</feature>